<dbReference type="InterPro" id="IPR058240">
    <property type="entry name" value="rSAM_sf"/>
</dbReference>
<keyword evidence="14" id="KW-1185">Reference proteome</keyword>
<dbReference type="Pfam" id="PF13353">
    <property type="entry name" value="Fer4_12"/>
    <property type="match status" value="1"/>
</dbReference>
<comment type="function">
    <text evidence="2 12">Activation of anaerobic ribonucleoside-triphosphate reductase under anaerobic conditions by generation of an organic free radical, using S-adenosylmethionine and reduced flavodoxin as cosubstrates to produce 5'-deoxy-adenosine.</text>
</comment>
<keyword evidence="5" id="KW-0004">4Fe-4S</keyword>
<keyword evidence="6" id="KW-0949">S-adenosyl-L-methionine</keyword>
<dbReference type="NCBIfam" id="TIGR02491">
    <property type="entry name" value="NrdG"/>
    <property type="match status" value="1"/>
</dbReference>
<dbReference type="SFLD" id="SFLDS00029">
    <property type="entry name" value="Radical_SAM"/>
    <property type="match status" value="1"/>
</dbReference>
<dbReference type="Proteomes" id="UP001501510">
    <property type="component" value="Unassembled WGS sequence"/>
</dbReference>
<evidence type="ECO:0000256" key="6">
    <source>
        <dbReference type="ARBA" id="ARBA00022691"/>
    </source>
</evidence>
<sequence length="173" mass="19799">MNRHSYLQVAGFLDNSLVNGKGLRSVLFVSGCYHNCKNCQNKEMQSIYYGDKVNVDDVLNRIKNNLPLIKGVTFSGGEPFEQAENLALLGGKLKKLNLDLWCYSGYTFEYIKDNMHNKKGWKDLIQSIDVLIDGKYEEKNNIKGLKYRGSSNQRIIDVKETLEKGKVVCLKYF</sequence>
<comment type="cofactor">
    <cofactor evidence="1">
        <name>[4Fe-4S] cluster</name>
        <dbReference type="ChEBI" id="CHEBI:49883"/>
    </cofactor>
</comment>
<dbReference type="SFLD" id="SFLDF00299">
    <property type="entry name" value="anaerobic_ribonucleoside-triph"/>
    <property type="match status" value="1"/>
</dbReference>
<keyword evidence="10" id="KW-0411">Iron-sulfur</keyword>
<dbReference type="CDD" id="cd01335">
    <property type="entry name" value="Radical_SAM"/>
    <property type="match status" value="1"/>
</dbReference>
<evidence type="ECO:0000256" key="11">
    <source>
        <dbReference type="ARBA" id="ARBA00047365"/>
    </source>
</evidence>
<dbReference type="SFLD" id="SFLDG01063">
    <property type="entry name" value="activating_enzymes__group_1"/>
    <property type="match status" value="1"/>
</dbReference>
<evidence type="ECO:0000256" key="2">
    <source>
        <dbReference type="ARBA" id="ARBA00003852"/>
    </source>
</evidence>
<comment type="catalytic activity">
    <reaction evidence="11">
        <text>glycyl-[protein] + reduced [flavodoxin] + S-adenosyl-L-methionine = glycin-2-yl radical-[protein] + semiquinone [flavodoxin] + 5'-deoxyadenosine + L-methionine + H(+)</text>
        <dbReference type="Rhea" id="RHEA:61976"/>
        <dbReference type="Rhea" id="RHEA-COMP:10622"/>
        <dbReference type="Rhea" id="RHEA-COMP:14480"/>
        <dbReference type="Rhea" id="RHEA-COMP:15993"/>
        <dbReference type="Rhea" id="RHEA-COMP:15994"/>
        <dbReference type="ChEBI" id="CHEBI:15378"/>
        <dbReference type="ChEBI" id="CHEBI:17319"/>
        <dbReference type="ChEBI" id="CHEBI:29947"/>
        <dbReference type="ChEBI" id="CHEBI:32722"/>
        <dbReference type="ChEBI" id="CHEBI:57618"/>
        <dbReference type="ChEBI" id="CHEBI:57844"/>
        <dbReference type="ChEBI" id="CHEBI:59789"/>
        <dbReference type="ChEBI" id="CHEBI:140311"/>
    </reaction>
</comment>
<proteinExistence type="inferred from homology"/>
<evidence type="ECO:0000256" key="3">
    <source>
        <dbReference type="ARBA" id="ARBA00009777"/>
    </source>
</evidence>
<evidence type="ECO:0000313" key="13">
    <source>
        <dbReference type="EMBL" id="GAA0744041.1"/>
    </source>
</evidence>
<dbReference type="SFLD" id="SFLDG01066">
    <property type="entry name" value="organic_radical-activating_enz"/>
    <property type="match status" value="1"/>
</dbReference>
<evidence type="ECO:0000256" key="4">
    <source>
        <dbReference type="ARBA" id="ARBA00014281"/>
    </source>
</evidence>
<dbReference type="Gene3D" id="3.20.20.70">
    <property type="entry name" value="Aldolase class I"/>
    <property type="match status" value="1"/>
</dbReference>
<keyword evidence="7" id="KW-0479">Metal-binding</keyword>
<dbReference type="InterPro" id="IPR013785">
    <property type="entry name" value="Aldolase_TIM"/>
</dbReference>
<name>A0ABP3UWU8_9CLOT</name>
<evidence type="ECO:0000313" key="14">
    <source>
        <dbReference type="Proteomes" id="UP001501510"/>
    </source>
</evidence>
<evidence type="ECO:0000256" key="8">
    <source>
        <dbReference type="ARBA" id="ARBA00023002"/>
    </source>
</evidence>
<comment type="caution">
    <text evidence="13">The sequence shown here is derived from an EMBL/GenBank/DDBJ whole genome shotgun (WGS) entry which is preliminary data.</text>
</comment>
<evidence type="ECO:0000256" key="12">
    <source>
        <dbReference type="PIRNR" id="PIRNR000368"/>
    </source>
</evidence>
<organism evidence="13 14">
    <name type="scientific">Clostridium oceanicum</name>
    <dbReference type="NCBI Taxonomy" id="1543"/>
    <lineage>
        <taxon>Bacteria</taxon>
        <taxon>Bacillati</taxon>
        <taxon>Bacillota</taxon>
        <taxon>Clostridia</taxon>
        <taxon>Eubacteriales</taxon>
        <taxon>Clostridiaceae</taxon>
        <taxon>Clostridium</taxon>
    </lineage>
</organism>
<dbReference type="EC" id="1.97.1.-" evidence="12"/>
<dbReference type="InterPro" id="IPR034457">
    <property type="entry name" value="Organic_radical-activating"/>
</dbReference>
<accession>A0ABP3UWU8</accession>
<dbReference type="InterPro" id="IPR007197">
    <property type="entry name" value="rSAM"/>
</dbReference>
<dbReference type="SUPFAM" id="SSF102114">
    <property type="entry name" value="Radical SAM enzymes"/>
    <property type="match status" value="1"/>
</dbReference>
<keyword evidence="8 12" id="KW-0560">Oxidoreductase</keyword>
<dbReference type="PANTHER" id="PTHR30352:SF2">
    <property type="entry name" value="ANAEROBIC RIBONUCLEOSIDE-TRIPHOSPHATE REDUCTASE-ACTIVATING PROTEIN"/>
    <property type="match status" value="1"/>
</dbReference>
<keyword evidence="9" id="KW-0408">Iron</keyword>
<dbReference type="PROSITE" id="PS01087">
    <property type="entry name" value="RADICAL_ACTIVATING"/>
    <property type="match status" value="1"/>
</dbReference>
<reference evidence="14" key="1">
    <citation type="journal article" date="2019" name="Int. J. Syst. Evol. Microbiol.">
        <title>The Global Catalogue of Microorganisms (GCM) 10K type strain sequencing project: providing services to taxonomists for standard genome sequencing and annotation.</title>
        <authorList>
            <consortium name="The Broad Institute Genomics Platform"/>
            <consortium name="The Broad Institute Genome Sequencing Center for Infectious Disease"/>
            <person name="Wu L."/>
            <person name="Ma J."/>
        </authorList>
    </citation>
    <scope>NUCLEOTIDE SEQUENCE [LARGE SCALE GENOMIC DNA]</scope>
    <source>
        <strain evidence="14">JCM 1407</strain>
    </source>
</reference>
<dbReference type="InterPro" id="IPR012837">
    <property type="entry name" value="NrdG"/>
</dbReference>
<dbReference type="PIRSF" id="PIRSF000368">
    <property type="entry name" value="NrdG"/>
    <property type="match status" value="1"/>
</dbReference>
<evidence type="ECO:0000256" key="7">
    <source>
        <dbReference type="ARBA" id="ARBA00022723"/>
    </source>
</evidence>
<comment type="similarity">
    <text evidence="3 12">Belongs to the organic radical-activating enzymes family.</text>
</comment>
<evidence type="ECO:0000256" key="10">
    <source>
        <dbReference type="ARBA" id="ARBA00023014"/>
    </source>
</evidence>
<dbReference type="EMBL" id="BAAACG010000013">
    <property type="protein sequence ID" value="GAA0744041.1"/>
    <property type="molecule type" value="Genomic_DNA"/>
</dbReference>
<dbReference type="PANTHER" id="PTHR30352">
    <property type="entry name" value="PYRUVATE FORMATE-LYASE-ACTIVATING ENZYME"/>
    <property type="match status" value="1"/>
</dbReference>
<evidence type="ECO:0000256" key="9">
    <source>
        <dbReference type="ARBA" id="ARBA00023004"/>
    </source>
</evidence>
<dbReference type="InterPro" id="IPR001989">
    <property type="entry name" value="Radical_activat_CS"/>
</dbReference>
<evidence type="ECO:0000256" key="1">
    <source>
        <dbReference type="ARBA" id="ARBA00001966"/>
    </source>
</evidence>
<protein>
    <recommendedName>
        <fullName evidence="4 12">Anaerobic ribonucleoside-triphosphate reductase-activating protein</fullName>
        <ecNumber evidence="12">1.97.1.-</ecNumber>
    </recommendedName>
</protein>
<gene>
    <name evidence="13" type="primary">nrdG</name>
    <name evidence="13" type="ORF">GCM10008906_28450</name>
</gene>
<dbReference type="RefSeq" id="WP_343762525.1">
    <property type="nucleotide sequence ID" value="NZ_BAAACG010000013.1"/>
</dbReference>
<evidence type="ECO:0000256" key="5">
    <source>
        <dbReference type="ARBA" id="ARBA00022485"/>
    </source>
</evidence>